<proteinExistence type="predicted"/>
<feature type="region of interest" description="Disordered" evidence="1">
    <location>
        <begin position="39"/>
        <end position="63"/>
    </location>
</feature>
<dbReference type="Proteomes" id="UP000887574">
    <property type="component" value="Unplaced"/>
</dbReference>
<name>A0A915DXZ2_9BILA</name>
<dbReference type="WBParaSite" id="jg24649">
    <property type="protein sequence ID" value="jg24649"/>
    <property type="gene ID" value="jg24649"/>
</dbReference>
<dbReference type="AlphaFoldDB" id="A0A915DXZ2"/>
<organism evidence="2 3">
    <name type="scientific">Ditylenchus dipsaci</name>
    <dbReference type="NCBI Taxonomy" id="166011"/>
    <lineage>
        <taxon>Eukaryota</taxon>
        <taxon>Metazoa</taxon>
        <taxon>Ecdysozoa</taxon>
        <taxon>Nematoda</taxon>
        <taxon>Chromadorea</taxon>
        <taxon>Rhabditida</taxon>
        <taxon>Tylenchina</taxon>
        <taxon>Tylenchomorpha</taxon>
        <taxon>Sphaerularioidea</taxon>
        <taxon>Anguinidae</taxon>
        <taxon>Anguininae</taxon>
        <taxon>Ditylenchus</taxon>
    </lineage>
</organism>
<evidence type="ECO:0000313" key="3">
    <source>
        <dbReference type="WBParaSite" id="jg24649"/>
    </source>
</evidence>
<feature type="compositionally biased region" description="Polar residues" evidence="1">
    <location>
        <begin position="39"/>
        <end position="50"/>
    </location>
</feature>
<evidence type="ECO:0000313" key="2">
    <source>
        <dbReference type="Proteomes" id="UP000887574"/>
    </source>
</evidence>
<sequence>MRSARGSPDRFTQLLDPLLQGYLNYIKICEARIRALNRGTSSEAGSSVWSDDSEDDQEADHHSEELSLLMENLRLYKFHASTLISLQAKYQNCRLI</sequence>
<protein>
    <submittedName>
        <fullName evidence="3">Uncharacterized protein</fullName>
    </submittedName>
</protein>
<evidence type="ECO:0000256" key="1">
    <source>
        <dbReference type="SAM" id="MobiDB-lite"/>
    </source>
</evidence>
<reference evidence="3" key="1">
    <citation type="submission" date="2022-11" db="UniProtKB">
        <authorList>
            <consortium name="WormBaseParasite"/>
        </authorList>
    </citation>
    <scope>IDENTIFICATION</scope>
</reference>
<keyword evidence="2" id="KW-1185">Reference proteome</keyword>
<accession>A0A915DXZ2</accession>